<evidence type="ECO:0000313" key="2">
    <source>
        <dbReference type="EMBL" id="TQL48462.1"/>
    </source>
</evidence>
<comment type="caution">
    <text evidence="2">The sequence shown here is derived from an EMBL/GenBank/DDBJ whole genome shotgun (WGS) entry which is preliminary data.</text>
</comment>
<dbReference type="InterPro" id="IPR035931">
    <property type="entry name" value="YlxR-like_sf"/>
</dbReference>
<sequence>MDPVRTCLGCRRRAPASSLVRFVGRDGRVVPDASGAMTGRGAWVHPTVECVESSLRRRAFGRALRENGVLDTSGLQQYVLSLNQSVSPDEAPR</sequence>
<dbReference type="AlphaFoldDB" id="A0A542YK69"/>
<feature type="domain" description="YlxR" evidence="1">
    <location>
        <begin position="5"/>
        <end position="67"/>
    </location>
</feature>
<reference evidence="2 3" key="1">
    <citation type="submission" date="2019-06" db="EMBL/GenBank/DDBJ databases">
        <title>Sequencing the genomes of 1000 actinobacteria strains.</title>
        <authorList>
            <person name="Klenk H.-P."/>
        </authorList>
    </citation>
    <scope>NUCLEOTIDE SEQUENCE [LARGE SCALE GENOMIC DNA]</scope>
    <source>
        <strain evidence="2 3">DSM 26477</strain>
    </source>
</reference>
<dbReference type="Gene3D" id="3.30.1230.10">
    <property type="entry name" value="YlxR-like"/>
    <property type="match status" value="1"/>
</dbReference>
<dbReference type="Pfam" id="PF04296">
    <property type="entry name" value="YlxR"/>
    <property type="match status" value="1"/>
</dbReference>
<proteinExistence type="predicted"/>
<dbReference type="OrthoDB" id="5244965at2"/>
<gene>
    <name evidence="2" type="ORF">FB562_1556</name>
</gene>
<dbReference type="EMBL" id="VFOM01000001">
    <property type="protein sequence ID" value="TQL48462.1"/>
    <property type="molecule type" value="Genomic_DNA"/>
</dbReference>
<evidence type="ECO:0000259" key="1">
    <source>
        <dbReference type="Pfam" id="PF04296"/>
    </source>
</evidence>
<dbReference type="PANTHER" id="PTHR34215:SF1">
    <property type="entry name" value="YLXR DOMAIN-CONTAINING PROTEIN"/>
    <property type="match status" value="1"/>
</dbReference>
<dbReference type="SUPFAM" id="SSF64376">
    <property type="entry name" value="YlxR-like"/>
    <property type="match status" value="1"/>
</dbReference>
<dbReference type="PANTHER" id="PTHR34215">
    <property type="entry name" value="BLL0784 PROTEIN"/>
    <property type="match status" value="1"/>
</dbReference>
<dbReference type="RefSeq" id="WP_141880562.1">
    <property type="nucleotide sequence ID" value="NZ_VFOM01000001.1"/>
</dbReference>
<name>A0A542YK69_9MICO</name>
<accession>A0A542YK69</accession>
<organism evidence="2 3">
    <name type="scientific">Homoserinimonas aerilata</name>
    <dbReference type="NCBI Taxonomy" id="1162970"/>
    <lineage>
        <taxon>Bacteria</taxon>
        <taxon>Bacillati</taxon>
        <taxon>Actinomycetota</taxon>
        <taxon>Actinomycetes</taxon>
        <taxon>Micrococcales</taxon>
        <taxon>Microbacteriaceae</taxon>
        <taxon>Homoserinimonas</taxon>
    </lineage>
</organism>
<dbReference type="InterPro" id="IPR037465">
    <property type="entry name" value="YlxR"/>
</dbReference>
<dbReference type="InterPro" id="IPR007393">
    <property type="entry name" value="YlxR_dom"/>
</dbReference>
<keyword evidence="3" id="KW-1185">Reference proteome</keyword>
<dbReference type="Proteomes" id="UP000317998">
    <property type="component" value="Unassembled WGS sequence"/>
</dbReference>
<protein>
    <recommendedName>
        <fullName evidence="1">YlxR domain-containing protein</fullName>
    </recommendedName>
</protein>
<evidence type="ECO:0000313" key="3">
    <source>
        <dbReference type="Proteomes" id="UP000317998"/>
    </source>
</evidence>